<dbReference type="RefSeq" id="WP_132631029.1">
    <property type="nucleotide sequence ID" value="NZ_SMLD01000034.1"/>
</dbReference>
<proteinExistence type="predicted"/>
<sequence>MPGPRDYTQGTKSALAHLSGGLCYYPGCPEPVLREDEGKYYIIGFISHIRAAYPNGPRFDKTMNDDDRRDIKNLIFLCEPHHLRIDKERPQDYSVETLHRWKEQREASPAEALKRLREVTPSGLKQIVAEGLKARDDKLISALTRLEKTDRGAAMALRSVIDELAEVYSKGRRALDPDLIETLDRASRRLSRWDPVHFSGLESAADKLSRILDSGMVDDLLRASRRFPER</sequence>
<organism evidence="1 2">
    <name type="scientific">Nonomuraea mesophila</name>
    <dbReference type="NCBI Taxonomy" id="2530382"/>
    <lineage>
        <taxon>Bacteria</taxon>
        <taxon>Bacillati</taxon>
        <taxon>Actinomycetota</taxon>
        <taxon>Actinomycetes</taxon>
        <taxon>Streptosporangiales</taxon>
        <taxon>Streptosporangiaceae</taxon>
        <taxon>Nonomuraea</taxon>
    </lineage>
</organism>
<evidence type="ECO:0008006" key="3">
    <source>
        <dbReference type="Google" id="ProtNLM"/>
    </source>
</evidence>
<dbReference type="EMBL" id="SMLD01000034">
    <property type="protein sequence ID" value="TDE54101.1"/>
    <property type="molecule type" value="Genomic_DNA"/>
</dbReference>
<gene>
    <name evidence="1" type="ORF">E1295_15790</name>
</gene>
<evidence type="ECO:0000313" key="2">
    <source>
        <dbReference type="Proteomes" id="UP000295136"/>
    </source>
</evidence>
<protein>
    <recommendedName>
        <fullName evidence="3">HNH endonuclease</fullName>
    </recommendedName>
</protein>
<dbReference type="AlphaFoldDB" id="A0A4R5FMH2"/>
<reference evidence="1 2" key="1">
    <citation type="submission" date="2019-03" db="EMBL/GenBank/DDBJ databases">
        <title>Draft genome sequences of novel Actinobacteria.</title>
        <authorList>
            <person name="Sahin N."/>
            <person name="Ay H."/>
            <person name="Saygin H."/>
        </authorList>
    </citation>
    <scope>NUCLEOTIDE SEQUENCE [LARGE SCALE GENOMIC DNA]</scope>
    <source>
        <strain evidence="1 2">6K102</strain>
    </source>
</reference>
<evidence type="ECO:0000313" key="1">
    <source>
        <dbReference type="EMBL" id="TDE54101.1"/>
    </source>
</evidence>
<comment type="caution">
    <text evidence="1">The sequence shown here is derived from an EMBL/GenBank/DDBJ whole genome shotgun (WGS) entry which is preliminary data.</text>
</comment>
<dbReference type="Proteomes" id="UP000295136">
    <property type="component" value="Unassembled WGS sequence"/>
</dbReference>
<keyword evidence="2" id="KW-1185">Reference proteome</keyword>
<name>A0A4R5FMH2_9ACTN</name>
<accession>A0A4R5FMH2</accession>